<gene>
    <name evidence="18" type="ORF">M419DRAFT_105289</name>
</gene>
<evidence type="ECO:0000256" key="11">
    <source>
        <dbReference type="ARBA" id="ARBA00023011"/>
    </source>
</evidence>
<comment type="pathway">
    <text evidence="1">Amino-acid biosynthesis; L-threonine biosynthesis; L-threonine from L-aspartate: step 4/5.</text>
</comment>
<evidence type="ECO:0000256" key="9">
    <source>
        <dbReference type="ARBA" id="ARBA00022777"/>
    </source>
</evidence>
<evidence type="ECO:0000259" key="17">
    <source>
        <dbReference type="Pfam" id="PF08544"/>
    </source>
</evidence>
<reference evidence="19" key="1">
    <citation type="journal article" date="2013" name="Ind. Biotechnol.">
        <title>Comparative genomics analysis of Trichoderma reesei strains.</title>
        <authorList>
            <person name="Koike H."/>
            <person name="Aerts A."/>
            <person name="LaButti K."/>
            <person name="Grigoriev I.V."/>
            <person name="Baker S.E."/>
        </authorList>
    </citation>
    <scope>NUCLEOTIDE SEQUENCE [LARGE SCALE GENOMIC DNA]</scope>
    <source>
        <strain evidence="19">ATCC 56765 / BCRC 32924 / NRRL 11460 / Rut C-30</strain>
    </source>
</reference>
<evidence type="ECO:0000256" key="8">
    <source>
        <dbReference type="ARBA" id="ARBA00022741"/>
    </source>
</evidence>
<evidence type="ECO:0000256" key="15">
    <source>
        <dbReference type="ARBA" id="ARBA00054121"/>
    </source>
</evidence>
<dbReference type="PANTHER" id="PTHR20861">
    <property type="entry name" value="HOMOSERINE/4-DIPHOSPHOCYTIDYL-2-C-METHYL-D-ERYTHRITOL KINASE"/>
    <property type="match status" value="1"/>
</dbReference>
<sequence>MESFVIKTPCSSANIGPGFDVIGLALSVYLELHVTIDRSKPTSEHPLNCRVTYEGQGEDSGDISLDPQTNLITRVALYVLRCHDQRSFPVETHVHIKNPIPLGRGLGSSGAAVVAGVMLGKEVGGLHHLDQDRLFDYCLMIERHPDNVGAALFGGFVGTYLMPLKPEDASRVEIPLSEVLPAPAGGVDTGKRPPEPPHGIGHHIKFPWNKEIKAVAIIPDFVVPTHDARAVLPPHYQRTDVVFNLQRIALLPVALGQSPPDPELINLAMQDRVHQPYRQTLIPGLCQIVESMSPKTHPGFLGVCLSGAGPTILALAVSNFEDIANEIIATLRKHNENKDLACQWLVLEPAEGTHVVRSG</sequence>
<keyword evidence="6" id="KW-0808">Transferase</keyword>
<dbReference type="SUPFAM" id="SSF54211">
    <property type="entry name" value="Ribosomal protein S5 domain 2-like"/>
    <property type="match status" value="1"/>
</dbReference>
<evidence type="ECO:0000259" key="16">
    <source>
        <dbReference type="Pfam" id="PF00288"/>
    </source>
</evidence>
<evidence type="ECO:0000256" key="10">
    <source>
        <dbReference type="ARBA" id="ARBA00022840"/>
    </source>
</evidence>
<evidence type="ECO:0000256" key="7">
    <source>
        <dbReference type="ARBA" id="ARBA00022697"/>
    </source>
</evidence>
<dbReference type="PANTHER" id="PTHR20861:SF1">
    <property type="entry name" value="HOMOSERINE KINASE"/>
    <property type="match status" value="1"/>
</dbReference>
<dbReference type="GO" id="GO:0005524">
    <property type="term" value="F:ATP binding"/>
    <property type="evidence" value="ECO:0007669"/>
    <property type="project" value="UniProtKB-KW"/>
</dbReference>
<dbReference type="SUPFAM" id="SSF55060">
    <property type="entry name" value="GHMP Kinase, C-terminal domain"/>
    <property type="match status" value="1"/>
</dbReference>
<comment type="function">
    <text evidence="15">Commits homoserine to the threonine biosynthesis pathway by catalyzing its O-phosphorylation.</text>
</comment>
<keyword evidence="9 18" id="KW-0418">Kinase</keyword>
<evidence type="ECO:0000256" key="5">
    <source>
        <dbReference type="ARBA" id="ARBA00022605"/>
    </source>
</evidence>
<dbReference type="KEGG" id="trr:M419DRAFT_105289"/>
<dbReference type="EC" id="2.7.1.39" evidence="3"/>
<evidence type="ECO:0000256" key="1">
    <source>
        <dbReference type="ARBA" id="ARBA00005015"/>
    </source>
</evidence>
<comment type="similarity">
    <text evidence="2">Belongs to the GHMP kinase family. Homoserine kinase subfamily.</text>
</comment>
<dbReference type="HAMAP" id="MF_00384">
    <property type="entry name" value="Homoser_kinase"/>
    <property type="match status" value="1"/>
</dbReference>
<dbReference type="InterPro" id="IPR006203">
    <property type="entry name" value="GHMP_knse_ATP-bd_CS"/>
</dbReference>
<protein>
    <recommendedName>
        <fullName evidence="4">Homoserine kinase</fullName>
        <ecNumber evidence="3">2.7.1.39</ecNumber>
    </recommendedName>
</protein>
<keyword evidence="8" id="KW-0547">Nucleotide-binding</keyword>
<comment type="catalytic activity">
    <reaction evidence="14">
        <text>L-homoserine + ATP = O-phospho-L-homoserine + ADP + H(+)</text>
        <dbReference type="Rhea" id="RHEA:13985"/>
        <dbReference type="ChEBI" id="CHEBI:15378"/>
        <dbReference type="ChEBI" id="CHEBI:30616"/>
        <dbReference type="ChEBI" id="CHEBI:57476"/>
        <dbReference type="ChEBI" id="CHEBI:57590"/>
        <dbReference type="ChEBI" id="CHEBI:456216"/>
        <dbReference type="EC" id="2.7.1.39"/>
    </reaction>
    <physiologicalReaction direction="left-to-right" evidence="14">
        <dbReference type="Rhea" id="RHEA:13986"/>
    </physiologicalReaction>
</comment>
<dbReference type="PIRSF" id="PIRSF000676">
    <property type="entry name" value="Homoser_kin"/>
    <property type="match status" value="1"/>
</dbReference>
<dbReference type="GO" id="GO:0016126">
    <property type="term" value="P:sterol biosynthetic process"/>
    <property type="evidence" value="ECO:0007669"/>
    <property type="project" value="UniProtKB-KW"/>
</dbReference>
<keyword evidence="11" id="KW-0756">Sterol biosynthesis</keyword>
<organism evidence="18 19">
    <name type="scientific">Hypocrea jecorina (strain ATCC 56765 / BCRC 32924 / NRRL 11460 / Rut C-30)</name>
    <name type="common">Trichoderma reesei</name>
    <dbReference type="NCBI Taxonomy" id="1344414"/>
    <lineage>
        <taxon>Eukaryota</taxon>
        <taxon>Fungi</taxon>
        <taxon>Dikarya</taxon>
        <taxon>Ascomycota</taxon>
        <taxon>Pezizomycotina</taxon>
        <taxon>Sordariomycetes</taxon>
        <taxon>Hypocreomycetidae</taxon>
        <taxon>Hypocreales</taxon>
        <taxon>Hypocreaceae</taxon>
        <taxon>Trichoderma</taxon>
    </lineage>
</organism>
<dbReference type="InterPro" id="IPR013750">
    <property type="entry name" value="GHMP_kinase_C_dom"/>
</dbReference>
<dbReference type="EMBL" id="KI911194">
    <property type="protein sequence ID" value="ETR96689.1"/>
    <property type="molecule type" value="Genomic_DNA"/>
</dbReference>
<keyword evidence="11" id="KW-0444">Lipid biosynthesis</keyword>
<evidence type="ECO:0000256" key="3">
    <source>
        <dbReference type="ARBA" id="ARBA00012078"/>
    </source>
</evidence>
<keyword evidence="12" id="KW-1207">Sterol metabolism</keyword>
<dbReference type="InterPro" id="IPR014721">
    <property type="entry name" value="Ribsml_uS5_D2-typ_fold_subgr"/>
</dbReference>
<name>A0A024RU40_HYPJR</name>
<evidence type="ECO:0000313" key="19">
    <source>
        <dbReference type="Proteomes" id="UP000024376"/>
    </source>
</evidence>
<feature type="domain" description="GHMP kinase N-terminal" evidence="16">
    <location>
        <begin position="70"/>
        <end position="155"/>
    </location>
</feature>
<dbReference type="Gene3D" id="3.30.230.10">
    <property type="match status" value="1"/>
</dbReference>
<dbReference type="GO" id="GO:0009088">
    <property type="term" value="P:threonine biosynthetic process"/>
    <property type="evidence" value="ECO:0007669"/>
    <property type="project" value="UniProtKB-UniPathway"/>
</dbReference>
<dbReference type="Gene3D" id="3.30.70.890">
    <property type="entry name" value="GHMP kinase, C-terminal domain"/>
    <property type="match status" value="1"/>
</dbReference>
<dbReference type="NCBIfam" id="TIGR00191">
    <property type="entry name" value="thrB"/>
    <property type="match status" value="1"/>
</dbReference>
<keyword evidence="13" id="KW-0443">Lipid metabolism</keyword>
<proteinExistence type="inferred from homology"/>
<dbReference type="AlphaFoldDB" id="A0A024RU40"/>
<keyword evidence="7" id="KW-0791">Threonine biosynthesis</keyword>
<evidence type="ECO:0000256" key="12">
    <source>
        <dbReference type="ARBA" id="ARBA00023166"/>
    </source>
</evidence>
<dbReference type="GO" id="GO:0004413">
    <property type="term" value="F:homoserine kinase activity"/>
    <property type="evidence" value="ECO:0007669"/>
    <property type="project" value="UniProtKB-EC"/>
</dbReference>
<keyword evidence="10" id="KW-0067">ATP-binding</keyword>
<evidence type="ECO:0000256" key="4">
    <source>
        <dbReference type="ARBA" id="ARBA00017858"/>
    </source>
</evidence>
<evidence type="ECO:0000256" key="14">
    <source>
        <dbReference type="ARBA" id="ARBA00049913"/>
    </source>
</evidence>
<evidence type="ECO:0000256" key="2">
    <source>
        <dbReference type="ARBA" id="ARBA00007370"/>
    </source>
</evidence>
<keyword evidence="5" id="KW-0028">Amino-acid biosynthesis</keyword>
<dbReference type="OrthoDB" id="195231at2759"/>
<evidence type="ECO:0000256" key="6">
    <source>
        <dbReference type="ARBA" id="ARBA00022679"/>
    </source>
</evidence>
<evidence type="ECO:0000256" key="13">
    <source>
        <dbReference type="ARBA" id="ARBA00023221"/>
    </source>
</evidence>
<dbReference type="InterPro" id="IPR000870">
    <property type="entry name" value="Homoserine_kinase"/>
</dbReference>
<dbReference type="HOGENOM" id="CLU_041243_2_1_1"/>
<dbReference type="FunFam" id="3.30.230.10:FF:000068">
    <property type="entry name" value="Homoserine kinase"/>
    <property type="match status" value="1"/>
</dbReference>
<keyword evidence="11" id="KW-0752">Steroid biosynthesis</keyword>
<dbReference type="Pfam" id="PF08544">
    <property type="entry name" value="GHMP_kinases_C"/>
    <property type="match status" value="1"/>
</dbReference>
<dbReference type="Pfam" id="PF00288">
    <property type="entry name" value="GHMP_kinases_N"/>
    <property type="match status" value="1"/>
</dbReference>
<dbReference type="Proteomes" id="UP000024376">
    <property type="component" value="Unassembled WGS sequence"/>
</dbReference>
<dbReference type="InterPro" id="IPR020568">
    <property type="entry name" value="Ribosomal_Su5_D2-typ_SF"/>
</dbReference>
<dbReference type="UniPathway" id="UPA00050">
    <property type="reaction ID" value="UER00064"/>
</dbReference>
<feature type="domain" description="GHMP kinase C-terminal" evidence="17">
    <location>
        <begin position="264"/>
        <end position="334"/>
    </location>
</feature>
<accession>A0A024RU40</accession>
<evidence type="ECO:0000313" key="18">
    <source>
        <dbReference type="EMBL" id="ETR96689.1"/>
    </source>
</evidence>
<dbReference type="PROSITE" id="PS00627">
    <property type="entry name" value="GHMP_KINASES_ATP"/>
    <property type="match status" value="1"/>
</dbReference>
<keyword evidence="13" id="KW-0753">Steroid metabolism</keyword>
<dbReference type="InterPro" id="IPR006204">
    <property type="entry name" value="GHMP_kinase_N_dom"/>
</dbReference>
<dbReference type="PRINTS" id="PR00958">
    <property type="entry name" value="HOMSERKINASE"/>
</dbReference>
<dbReference type="InterPro" id="IPR036554">
    <property type="entry name" value="GHMP_kinase_C_sf"/>
</dbReference>